<dbReference type="Proteomes" id="UP001159641">
    <property type="component" value="Unassembled WGS sequence"/>
</dbReference>
<accession>A0AB34HWA4</accession>
<dbReference type="EMBL" id="JAIQCJ010000586">
    <property type="protein sequence ID" value="KAJ8795255.1"/>
    <property type="molecule type" value="Genomic_DNA"/>
</dbReference>
<proteinExistence type="predicted"/>
<name>A0AB34HWA4_ESCRO</name>
<reference evidence="1 2" key="1">
    <citation type="submission" date="2022-11" db="EMBL/GenBank/DDBJ databases">
        <title>Whole genome sequence of Eschrichtius robustus ER-17-0199.</title>
        <authorList>
            <person name="Bruniche-Olsen A."/>
            <person name="Black A.N."/>
            <person name="Fields C.J."/>
            <person name="Walden K."/>
            <person name="Dewoody J.A."/>
        </authorList>
    </citation>
    <scope>NUCLEOTIDE SEQUENCE [LARGE SCALE GENOMIC DNA]</scope>
    <source>
        <strain evidence="1">ER-17-0199</strain>
        <tissue evidence="1">Blubber</tissue>
    </source>
</reference>
<protein>
    <submittedName>
        <fullName evidence="1">Uncharacterized protein</fullName>
    </submittedName>
</protein>
<comment type="caution">
    <text evidence="1">The sequence shown here is derived from an EMBL/GenBank/DDBJ whole genome shotgun (WGS) entry which is preliminary data.</text>
</comment>
<gene>
    <name evidence="1" type="ORF">J1605_002879</name>
</gene>
<sequence>MQPRDADKGLEGAVAAAFRGPGVAEADSQPLRHQASPRSRVFELRRRGDDYRVGKCGSGDQSSATSILCNLGLPKCFGVFK</sequence>
<evidence type="ECO:0000313" key="2">
    <source>
        <dbReference type="Proteomes" id="UP001159641"/>
    </source>
</evidence>
<dbReference type="AlphaFoldDB" id="A0AB34HWA4"/>
<organism evidence="1 2">
    <name type="scientific">Eschrichtius robustus</name>
    <name type="common">California gray whale</name>
    <name type="synonym">Eschrichtius gibbosus</name>
    <dbReference type="NCBI Taxonomy" id="9764"/>
    <lineage>
        <taxon>Eukaryota</taxon>
        <taxon>Metazoa</taxon>
        <taxon>Chordata</taxon>
        <taxon>Craniata</taxon>
        <taxon>Vertebrata</taxon>
        <taxon>Euteleostomi</taxon>
        <taxon>Mammalia</taxon>
        <taxon>Eutheria</taxon>
        <taxon>Laurasiatheria</taxon>
        <taxon>Artiodactyla</taxon>
        <taxon>Whippomorpha</taxon>
        <taxon>Cetacea</taxon>
        <taxon>Mysticeti</taxon>
        <taxon>Eschrichtiidae</taxon>
        <taxon>Eschrichtius</taxon>
    </lineage>
</organism>
<keyword evidence="2" id="KW-1185">Reference proteome</keyword>
<evidence type="ECO:0000313" key="1">
    <source>
        <dbReference type="EMBL" id="KAJ8795255.1"/>
    </source>
</evidence>